<evidence type="ECO:0000256" key="1">
    <source>
        <dbReference type="ARBA" id="ARBA00010641"/>
    </source>
</evidence>
<dbReference type="InterPro" id="IPR014284">
    <property type="entry name" value="RNA_pol_sigma-70_dom"/>
</dbReference>
<feature type="domain" description="RNA polymerase sigma-70 region 2" evidence="5">
    <location>
        <begin position="43"/>
        <end position="105"/>
    </location>
</feature>
<name>F0STL8_RUBBR</name>
<sequence length="201" mass="22475">MLAPPGINNIRGEFNRPVMSQNNVSTESAVNEQSSLNGLWAEAEPVVKGFLLAALPQACDADDVLQEVALETARRFDDYDPSRPFPPWALWIAKIKTADFFRRTYRDRHLLVGDALEPLAEAACRASMKLEDQSDALTECLKSLSSKHRKLIALRYREGLSPGDIAERLDTSSGTVRVLLHRIRTALGRCIESRLQREDGQ</sequence>
<dbReference type="Pfam" id="PF04542">
    <property type="entry name" value="Sigma70_r2"/>
    <property type="match status" value="1"/>
</dbReference>
<dbReference type="Gene3D" id="1.10.1740.10">
    <property type="match status" value="1"/>
</dbReference>
<proteinExistence type="inferred from homology"/>
<dbReference type="InterPro" id="IPR014331">
    <property type="entry name" value="RNA_pol_sigma70_ECF_RHOBA"/>
</dbReference>
<comment type="similarity">
    <text evidence="1">Belongs to the sigma-70 factor family. ECF subfamily.</text>
</comment>
<evidence type="ECO:0000259" key="6">
    <source>
        <dbReference type="Pfam" id="PF08281"/>
    </source>
</evidence>
<evidence type="ECO:0000256" key="3">
    <source>
        <dbReference type="ARBA" id="ARBA00023082"/>
    </source>
</evidence>
<keyword evidence="8" id="KW-1185">Reference proteome</keyword>
<dbReference type="KEGG" id="pbs:Plabr_3910"/>
<dbReference type="Gene3D" id="1.10.10.10">
    <property type="entry name" value="Winged helix-like DNA-binding domain superfamily/Winged helix DNA-binding domain"/>
    <property type="match status" value="1"/>
</dbReference>
<dbReference type="NCBIfam" id="TIGR02937">
    <property type="entry name" value="sigma70-ECF"/>
    <property type="match status" value="1"/>
</dbReference>
<dbReference type="InterPro" id="IPR036388">
    <property type="entry name" value="WH-like_DNA-bd_sf"/>
</dbReference>
<dbReference type="InterPro" id="IPR007627">
    <property type="entry name" value="RNA_pol_sigma70_r2"/>
</dbReference>
<dbReference type="PANTHER" id="PTHR43133:SF51">
    <property type="entry name" value="RNA POLYMERASE SIGMA FACTOR"/>
    <property type="match status" value="1"/>
</dbReference>
<evidence type="ECO:0000259" key="5">
    <source>
        <dbReference type="Pfam" id="PF04542"/>
    </source>
</evidence>
<dbReference type="AlphaFoldDB" id="F0STL8"/>
<evidence type="ECO:0000313" key="8">
    <source>
        <dbReference type="Proteomes" id="UP000006860"/>
    </source>
</evidence>
<dbReference type="EMBL" id="CP002546">
    <property type="protein sequence ID" value="ADY61487.1"/>
    <property type="molecule type" value="Genomic_DNA"/>
</dbReference>
<keyword evidence="3" id="KW-0731">Sigma factor</keyword>
<dbReference type="GO" id="GO:0006352">
    <property type="term" value="P:DNA-templated transcription initiation"/>
    <property type="evidence" value="ECO:0007669"/>
    <property type="project" value="InterPro"/>
</dbReference>
<evidence type="ECO:0000313" key="7">
    <source>
        <dbReference type="EMBL" id="ADY61487.1"/>
    </source>
</evidence>
<keyword evidence="2" id="KW-0805">Transcription regulation</keyword>
<dbReference type="Pfam" id="PF08281">
    <property type="entry name" value="Sigma70_r4_2"/>
    <property type="match status" value="1"/>
</dbReference>
<protein>
    <submittedName>
        <fullName evidence="7">RNA polymerase, sigma-24 subunit, ECF subfamily</fullName>
    </submittedName>
</protein>
<gene>
    <name evidence="7" type="ordered locus">Plabr_3910</name>
</gene>
<organism evidence="7 8">
    <name type="scientific">Rubinisphaera brasiliensis (strain ATCC 49424 / DSM 5305 / JCM 21570 / IAM 15109 / NBRC 103401 / IFAM 1448)</name>
    <name type="common">Planctomyces brasiliensis</name>
    <dbReference type="NCBI Taxonomy" id="756272"/>
    <lineage>
        <taxon>Bacteria</taxon>
        <taxon>Pseudomonadati</taxon>
        <taxon>Planctomycetota</taxon>
        <taxon>Planctomycetia</taxon>
        <taxon>Planctomycetales</taxon>
        <taxon>Planctomycetaceae</taxon>
        <taxon>Rubinisphaera</taxon>
    </lineage>
</organism>
<dbReference type="NCBIfam" id="TIGR02989">
    <property type="entry name" value="Sig-70_gvs1"/>
    <property type="match status" value="1"/>
</dbReference>
<dbReference type="InterPro" id="IPR013249">
    <property type="entry name" value="RNA_pol_sigma70_r4_t2"/>
</dbReference>
<dbReference type="PANTHER" id="PTHR43133">
    <property type="entry name" value="RNA POLYMERASE ECF-TYPE SIGMA FACTO"/>
    <property type="match status" value="1"/>
</dbReference>
<dbReference type="GO" id="GO:0016987">
    <property type="term" value="F:sigma factor activity"/>
    <property type="evidence" value="ECO:0007669"/>
    <property type="project" value="UniProtKB-KW"/>
</dbReference>
<dbReference type="InterPro" id="IPR013325">
    <property type="entry name" value="RNA_pol_sigma_r2"/>
</dbReference>
<dbReference type="eggNOG" id="COG1595">
    <property type="taxonomic scope" value="Bacteria"/>
</dbReference>
<dbReference type="Proteomes" id="UP000006860">
    <property type="component" value="Chromosome"/>
</dbReference>
<dbReference type="STRING" id="756272.Plabr_3910"/>
<feature type="domain" description="RNA polymerase sigma factor 70 region 4 type 2" evidence="6">
    <location>
        <begin position="135"/>
        <end position="187"/>
    </location>
</feature>
<dbReference type="HOGENOM" id="CLU_047691_9_2_0"/>
<dbReference type="GO" id="GO:0003677">
    <property type="term" value="F:DNA binding"/>
    <property type="evidence" value="ECO:0007669"/>
    <property type="project" value="InterPro"/>
</dbReference>
<evidence type="ECO:0000256" key="2">
    <source>
        <dbReference type="ARBA" id="ARBA00023015"/>
    </source>
</evidence>
<dbReference type="CDD" id="cd06171">
    <property type="entry name" value="Sigma70_r4"/>
    <property type="match status" value="1"/>
</dbReference>
<keyword evidence="4" id="KW-0804">Transcription</keyword>
<dbReference type="InterPro" id="IPR013324">
    <property type="entry name" value="RNA_pol_sigma_r3/r4-like"/>
</dbReference>
<dbReference type="SUPFAM" id="SSF88946">
    <property type="entry name" value="Sigma2 domain of RNA polymerase sigma factors"/>
    <property type="match status" value="1"/>
</dbReference>
<dbReference type="SUPFAM" id="SSF88659">
    <property type="entry name" value="Sigma3 and sigma4 domains of RNA polymerase sigma factors"/>
    <property type="match status" value="1"/>
</dbReference>
<evidence type="ECO:0000256" key="4">
    <source>
        <dbReference type="ARBA" id="ARBA00023163"/>
    </source>
</evidence>
<accession>F0STL8</accession>
<dbReference type="InterPro" id="IPR039425">
    <property type="entry name" value="RNA_pol_sigma-70-like"/>
</dbReference>
<reference evidence="8" key="1">
    <citation type="submission" date="2011-02" db="EMBL/GenBank/DDBJ databases">
        <title>The complete genome of Planctomyces brasiliensis DSM 5305.</title>
        <authorList>
            <person name="Lucas S."/>
            <person name="Copeland A."/>
            <person name="Lapidus A."/>
            <person name="Bruce D."/>
            <person name="Goodwin L."/>
            <person name="Pitluck S."/>
            <person name="Kyrpides N."/>
            <person name="Mavromatis K."/>
            <person name="Pagani I."/>
            <person name="Ivanova N."/>
            <person name="Ovchinnikova G."/>
            <person name="Lu M."/>
            <person name="Detter J.C."/>
            <person name="Han C."/>
            <person name="Land M."/>
            <person name="Hauser L."/>
            <person name="Markowitz V."/>
            <person name="Cheng J.-F."/>
            <person name="Hugenholtz P."/>
            <person name="Woyke T."/>
            <person name="Wu D."/>
            <person name="Tindall B."/>
            <person name="Pomrenke H.G."/>
            <person name="Brambilla E."/>
            <person name="Klenk H.-P."/>
            <person name="Eisen J.A."/>
        </authorList>
    </citation>
    <scope>NUCLEOTIDE SEQUENCE [LARGE SCALE GENOMIC DNA]</scope>
    <source>
        <strain evidence="8">ATCC 49424 / DSM 5305 / JCM 21570 / NBRC 103401 / IFAM 1448</strain>
    </source>
</reference>